<name>A0ABM1DUD0_PRICU</name>
<proteinExistence type="predicted"/>
<dbReference type="Pfam" id="PF13906">
    <property type="entry name" value="AA_permease_C"/>
    <property type="match status" value="1"/>
</dbReference>
<feature type="transmembrane region" description="Helical" evidence="6">
    <location>
        <begin position="674"/>
        <end position="694"/>
    </location>
</feature>
<keyword evidence="3 6" id="KW-1133">Transmembrane helix</keyword>
<evidence type="ECO:0000313" key="9">
    <source>
        <dbReference type="RefSeq" id="XP_014663551.1"/>
    </source>
</evidence>
<keyword evidence="8" id="KW-1185">Reference proteome</keyword>
<dbReference type="PANTHER" id="PTHR43243:SF105">
    <property type="entry name" value="CATIONIC AMINO ACID TRANSPORTER C-TERMINAL DOMAIN-CONTAINING PROTEIN"/>
    <property type="match status" value="1"/>
</dbReference>
<evidence type="ECO:0000256" key="6">
    <source>
        <dbReference type="SAM" id="Phobius"/>
    </source>
</evidence>
<keyword evidence="2 6" id="KW-0812">Transmembrane</keyword>
<feature type="transmembrane region" description="Helical" evidence="6">
    <location>
        <begin position="370"/>
        <end position="389"/>
    </location>
</feature>
<protein>
    <submittedName>
        <fullName evidence="9">High affinity cationic amino acid transporter 1-like</fullName>
    </submittedName>
</protein>
<dbReference type="InterPro" id="IPR029485">
    <property type="entry name" value="CAT_C"/>
</dbReference>
<feature type="transmembrane region" description="Helical" evidence="6">
    <location>
        <begin position="641"/>
        <end position="662"/>
    </location>
</feature>
<gene>
    <name evidence="9" type="primary">LOC106806199</name>
</gene>
<feature type="transmembrane region" description="Helical" evidence="6">
    <location>
        <begin position="320"/>
        <end position="349"/>
    </location>
</feature>
<evidence type="ECO:0000256" key="3">
    <source>
        <dbReference type="ARBA" id="ARBA00022989"/>
    </source>
</evidence>
<feature type="domain" description="Cationic amino acid transporter C-terminal" evidence="7">
    <location>
        <begin position="673"/>
        <end position="723"/>
    </location>
</feature>
<feature type="transmembrane region" description="Helical" evidence="6">
    <location>
        <begin position="395"/>
        <end position="416"/>
    </location>
</feature>
<feature type="transmembrane region" description="Helical" evidence="6">
    <location>
        <begin position="96"/>
        <end position="117"/>
    </location>
</feature>
<organism evidence="8 9">
    <name type="scientific">Priapulus caudatus</name>
    <name type="common">Priapulid worm</name>
    <dbReference type="NCBI Taxonomy" id="37621"/>
    <lineage>
        <taxon>Eukaryota</taxon>
        <taxon>Metazoa</taxon>
        <taxon>Ecdysozoa</taxon>
        <taxon>Scalidophora</taxon>
        <taxon>Priapulida</taxon>
        <taxon>Priapulimorpha</taxon>
        <taxon>Priapulimorphida</taxon>
        <taxon>Priapulidae</taxon>
        <taxon>Priapulus</taxon>
    </lineage>
</organism>
<evidence type="ECO:0000256" key="2">
    <source>
        <dbReference type="ARBA" id="ARBA00022692"/>
    </source>
</evidence>
<feature type="transmembrane region" description="Helical" evidence="6">
    <location>
        <begin position="233"/>
        <end position="253"/>
    </location>
</feature>
<feature type="transmembrane region" description="Helical" evidence="6">
    <location>
        <begin position="30"/>
        <end position="53"/>
    </location>
</feature>
<evidence type="ECO:0000256" key="4">
    <source>
        <dbReference type="ARBA" id="ARBA00023136"/>
    </source>
</evidence>
<dbReference type="PANTHER" id="PTHR43243">
    <property type="entry name" value="INNER MEMBRANE TRANSPORTER YGJI-RELATED"/>
    <property type="match status" value="1"/>
</dbReference>
<feature type="transmembrane region" description="Helical" evidence="6">
    <location>
        <begin position="176"/>
        <end position="195"/>
    </location>
</feature>
<feature type="transmembrane region" description="Helical" evidence="6">
    <location>
        <begin position="700"/>
        <end position="718"/>
    </location>
</feature>
<dbReference type="RefSeq" id="XP_014663551.1">
    <property type="nucleotide sequence ID" value="XM_014808065.1"/>
</dbReference>
<evidence type="ECO:0000259" key="7">
    <source>
        <dbReference type="Pfam" id="PF13906"/>
    </source>
</evidence>
<keyword evidence="4 6" id="KW-0472">Membrane</keyword>
<feature type="transmembrane region" description="Helical" evidence="6">
    <location>
        <begin position="202"/>
        <end position="221"/>
    </location>
</feature>
<feature type="transmembrane region" description="Helical" evidence="6">
    <location>
        <begin position="274"/>
        <end position="300"/>
    </location>
</feature>
<comment type="subcellular location">
    <subcellularLocation>
        <location evidence="1">Membrane</location>
        <topology evidence="1">Multi-pass membrane protein</topology>
    </subcellularLocation>
</comment>
<evidence type="ECO:0000256" key="1">
    <source>
        <dbReference type="ARBA" id="ARBA00004141"/>
    </source>
</evidence>
<dbReference type="Proteomes" id="UP000695022">
    <property type="component" value="Unplaced"/>
</dbReference>
<evidence type="ECO:0000256" key="5">
    <source>
        <dbReference type="SAM" id="MobiDB-lite"/>
    </source>
</evidence>
<dbReference type="Gene3D" id="1.20.1740.10">
    <property type="entry name" value="Amino acid/polyamine transporter I"/>
    <property type="match status" value="2"/>
</dbReference>
<feature type="transmembrane region" description="Helical" evidence="6">
    <location>
        <begin position="65"/>
        <end position="84"/>
    </location>
</feature>
<sequence length="753" mass="79254">MAAIKRLWKACTRTKSLDEHSLHISDLPRCLGTVQLVGLGVGSGLGTGIYVIAGHVAREDAGPATALSFLIAGVSAILAALCYAEFTARVPKAGSAYVFTYIALGELLAFAVGWTLILESILGTAVVGKAWSQHLDVMLVAATVGDDDGGVGGVGGVLANATSALTVPLLGTHPDLVAFGVVWLMSLVVLAGTKFSAVINAVLALFSILVVASFACLSLFYADSKNWTQGDGFFPFGVSGVMSGAALCIYAYVGFETIATAAEECRKPDKQVPAALFITFMVTFLLFFIVTCVVTLTVPYSQLSHVAPLPNMFDQRHVTGATYIVGTGGLVALTSSLISAAFLVPRLTFSMARDGLLFPFLRTISPRTDTAWISIVLATVLSSSVALVVDLDSLIEILSAGTLLAYTCLPLSVIVLRYRPDKVGFEAGEYKKPISRETTGLSGISRSSSVVSRQTEKEEETEVGGGGVGGGGVATATTKKVKKSKSLSSLRMSKSFSESSELLTTPSGGQKYILFHAKGNSVERKKRMSTGAAAAAAAVAPKRSGASTSGSQDAELPPGGCSSSYQRYEKSLPGMAHDGAPYTNNDALAIETAVKSSEPAAEPNETTSRIVNVCACVIILLTLAASVIAELERDRLPGDPLWAIVTICVLLSLAILCVGAILRQPQSRTNLTFSVPFVPILPLFSIAINVLCIAKLPAVALVRFAGWLGLGLLIYFSYSIRRSLECSREDDQEIVLYDVAEISSDVVTNNERK</sequence>
<feature type="region of interest" description="Disordered" evidence="5">
    <location>
        <begin position="439"/>
        <end position="475"/>
    </location>
</feature>
<accession>A0ABM1DUD0</accession>
<evidence type="ECO:0000313" key="8">
    <source>
        <dbReference type="Proteomes" id="UP000695022"/>
    </source>
</evidence>
<dbReference type="GeneID" id="106806199"/>
<feature type="transmembrane region" description="Helical" evidence="6">
    <location>
        <begin position="610"/>
        <end position="629"/>
    </location>
</feature>
<feature type="compositionally biased region" description="Gly residues" evidence="5">
    <location>
        <begin position="463"/>
        <end position="473"/>
    </location>
</feature>
<reference evidence="9" key="1">
    <citation type="submission" date="2025-08" db="UniProtKB">
        <authorList>
            <consortium name="RefSeq"/>
        </authorList>
    </citation>
    <scope>IDENTIFICATION</scope>
</reference>
<feature type="region of interest" description="Disordered" evidence="5">
    <location>
        <begin position="538"/>
        <end position="562"/>
    </location>
</feature>
<dbReference type="Pfam" id="PF13520">
    <property type="entry name" value="AA_permease_2"/>
    <property type="match status" value="1"/>
</dbReference>
<dbReference type="InterPro" id="IPR002293">
    <property type="entry name" value="AA/rel_permease1"/>
</dbReference>